<dbReference type="Proteomes" id="UP000476310">
    <property type="component" value="Unassembled WGS sequence"/>
</dbReference>
<accession>A0A6G4AGS7</accession>
<dbReference type="EMBL" id="JAAIKT010000016">
    <property type="protein sequence ID" value="NEW71851.1"/>
    <property type="molecule type" value="Genomic_DNA"/>
</dbReference>
<comment type="caution">
    <text evidence="1">The sequence shown here is derived from an EMBL/GenBank/DDBJ whole genome shotgun (WGS) entry which is preliminary data.</text>
</comment>
<organism evidence="1 2">
    <name type="scientific">Streptomyces rhizosphaericus</name>
    <dbReference type="NCBI Taxonomy" id="114699"/>
    <lineage>
        <taxon>Bacteria</taxon>
        <taxon>Bacillati</taxon>
        <taxon>Actinomycetota</taxon>
        <taxon>Actinomycetes</taxon>
        <taxon>Kitasatosporales</taxon>
        <taxon>Streptomycetaceae</taxon>
        <taxon>Streptomyces</taxon>
        <taxon>Streptomyces violaceusniger group</taxon>
    </lineage>
</organism>
<name>A0A6G4AGS7_9ACTN</name>
<keyword evidence="2" id="KW-1185">Reference proteome</keyword>
<protein>
    <submittedName>
        <fullName evidence="1">Transcriptional regulator</fullName>
    </submittedName>
</protein>
<evidence type="ECO:0000313" key="1">
    <source>
        <dbReference type="EMBL" id="NEW71851.1"/>
    </source>
</evidence>
<reference evidence="1" key="1">
    <citation type="submission" date="2020-02" db="EMBL/GenBank/DDBJ databases">
        <title>A new Streptomyces sp. for controlling soil-borne diseases.</title>
        <authorList>
            <person name="Li X."/>
            <person name="Tian Y."/>
            <person name="Gao K."/>
        </authorList>
    </citation>
    <scope>NUCLEOTIDE SEQUENCE [LARGE SCALE GENOMIC DNA]</scope>
    <source>
        <strain evidence="1">0250</strain>
    </source>
</reference>
<feature type="non-terminal residue" evidence="1">
    <location>
        <position position="59"/>
    </location>
</feature>
<proteinExistence type="predicted"/>
<sequence>MGGRRLLDRAPRADATNYAHATQSPDAWTRVADAYSVVYWLAARHRWMHLAELAVMKQR</sequence>
<dbReference type="AlphaFoldDB" id="A0A6G4AGS7"/>
<evidence type="ECO:0000313" key="2">
    <source>
        <dbReference type="Proteomes" id="UP000476310"/>
    </source>
</evidence>
<gene>
    <name evidence="1" type="ORF">G4H13_15955</name>
</gene>